<evidence type="ECO:0000313" key="1">
    <source>
        <dbReference type="EMBL" id="CRI34134.1"/>
    </source>
</evidence>
<dbReference type="AlphaFoldDB" id="A0A0K2XDD6"/>
<sequence>MFKNLLALSLVGALSTSALSASDLQFKITYKPRGGKVIGNILDRTILTIISLNSERVLIKKVIPNRGDSCDIVRKVGNNFKEKFEKGPLFNHTLKYGQKIAYRLKCDPSQVLEVQIVTDKGTYDKKFTK</sequence>
<dbReference type="RefSeq" id="WP_015106219.1">
    <property type="nucleotide sequence ID" value="NZ_AP026684.1"/>
</dbReference>
<dbReference type="EMBL" id="CDMK01000001">
    <property type="protein sequence ID" value="CRI34134.1"/>
    <property type="molecule type" value="Genomic_DNA"/>
</dbReference>
<gene>
    <name evidence="1" type="ORF">HHE01_09800</name>
</gene>
<keyword evidence="2" id="KW-1185">Reference proteome</keyword>
<accession>A0A0K2XDD6</accession>
<dbReference type="GeneID" id="76196731"/>
<reference evidence="2" key="1">
    <citation type="submission" date="2014-12" db="EMBL/GenBank/DDBJ databases">
        <authorList>
            <person name="Smet A."/>
        </authorList>
    </citation>
    <scope>NUCLEOTIDE SEQUENCE [LARGE SCALE GENOMIC DNA]</scope>
</reference>
<evidence type="ECO:0000313" key="2">
    <source>
        <dbReference type="Proteomes" id="UP000046090"/>
    </source>
</evidence>
<proteinExistence type="predicted"/>
<dbReference type="Proteomes" id="UP000046090">
    <property type="component" value="Unassembled WGS sequence"/>
</dbReference>
<name>A0A0K2XDD6_HELHE</name>
<protein>
    <submittedName>
        <fullName evidence="1">Uncharacterized protein</fullName>
    </submittedName>
</protein>
<organism evidence="1 2">
    <name type="scientific">Helicobacter heilmannii</name>
    <dbReference type="NCBI Taxonomy" id="35817"/>
    <lineage>
        <taxon>Bacteria</taxon>
        <taxon>Pseudomonadati</taxon>
        <taxon>Campylobacterota</taxon>
        <taxon>Epsilonproteobacteria</taxon>
        <taxon>Campylobacterales</taxon>
        <taxon>Helicobacteraceae</taxon>
        <taxon>Helicobacter</taxon>
    </lineage>
</organism>